<evidence type="ECO:0000313" key="3">
    <source>
        <dbReference type="EnsemblPlants" id="Pp3c6_12750V3.2"/>
    </source>
</evidence>
<reference evidence="3 4" key="1">
    <citation type="journal article" date="2008" name="Science">
        <title>The Physcomitrella genome reveals evolutionary insights into the conquest of land by plants.</title>
        <authorList>
            <person name="Rensing S."/>
            <person name="Lang D."/>
            <person name="Zimmer A."/>
            <person name="Terry A."/>
            <person name="Salamov A."/>
            <person name="Shapiro H."/>
            <person name="Nishiyama T."/>
            <person name="Perroud P.-F."/>
            <person name="Lindquist E."/>
            <person name="Kamisugi Y."/>
            <person name="Tanahashi T."/>
            <person name="Sakakibara K."/>
            <person name="Fujita T."/>
            <person name="Oishi K."/>
            <person name="Shin-I T."/>
            <person name="Kuroki Y."/>
            <person name="Toyoda A."/>
            <person name="Suzuki Y."/>
            <person name="Hashimoto A."/>
            <person name="Yamaguchi K."/>
            <person name="Sugano A."/>
            <person name="Kohara Y."/>
            <person name="Fujiyama A."/>
            <person name="Anterola A."/>
            <person name="Aoki S."/>
            <person name="Ashton N."/>
            <person name="Barbazuk W.B."/>
            <person name="Barker E."/>
            <person name="Bennetzen J."/>
            <person name="Bezanilla M."/>
            <person name="Blankenship R."/>
            <person name="Cho S.H."/>
            <person name="Dutcher S."/>
            <person name="Estelle M."/>
            <person name="Fawcett J.A."/>
            <person name="Gundlach H."/>
            <person name="Hanada K."/>
            <person name="Heyl A."/>
            <person name="Hicks K.A."/>
            <person name="Hugh J."/>
            <person name="Lohr M."/>
            <person name="Mayer K."/>
            <person name="Melkozernov A."/>
            <person name="Murata T."/>
            <person name="Nelson D."/>
            <person name="Pils B."/>
            <person name="Prigge M."/>
            <person name="Reiss B."/>
            <person name="Renner T."/>
            <person name="Rombauts S."/>
            <person name="Rushton P."/>
            <person name="Sanderfoot A."/>
            <person name="Schween G."/>
            <person name="Shiu S.-H."/>
            <person name="Stueber K."/>
            <person name="Theodoulou F.L."/>
            <person name="Tu H."/>
            <person name="Van de Peer Y."/>
            <person name="Verrier P.J."/>
            <person name="Waters E."/>
            <person name="Wood A."/>
            <person name="Yang L."/>
            <person name="Cove D."/>
            <person name="Cuming A."/>
            <person name="Hasebe M."/>
            <person name="Lucas S."/>
            <person name="Mishler D.B."/>
            <person name="Reski R."/>
            <person name="Grigoriev I."/>
            <person name="Quatrano R.S."/>
            <person name="Boore J.L."/>
        </authorList>
    </citation>
    <scope>NUCLEOTIDE SEQUENCE [LARGE SCALE GENOMIC DNA]</scope>
    <source>
        <strain evidence="3 4">cv. Gransden 2004</strain>
    </source>
</reference>
<evidence type="ECO:0000313" key="4">
    <source>
        <dbReference type="Proteomes" id="UP000006727"/>
    </source>
</evidence>
<dbReference type="Gramene" id="Pp3c6_12750V3.2">
    <property type="protein sequence ID" value="Pp3c6_12750V3.2"/>
    <property type="gene ID" value="Pp3c6_12750"/>
</dbReference>
<dbReference type="EnsemblPlants" id="Pp3c6_12750V3.2">
    <property type="protein sequence ID" value="Pp3c6_12750V3.2"/>
    <property type="gene ID" value="Pp3c6_12750"/>
</dbReference>
<dbReference type="PANTHER" id="PTHR21563:SF3">
    <property type="entry name" value="ZINC FINGER C3H1 DOMAIN-CONTAINING PROTEIN"/>
    <property type="match status" value="1"/>
</dbReference>
<keyword evidence="4" id="KW-1185">Reference proteome</keyword>
<accession>A0A7I4DZX0</accession>
<dbReference type="EMBL" id="ABEU02000006">
    <property type="status" value="NOT_ANNOTATED_CDS"/>
    <property type="molecule type" value="Genomic_DNA"/>
</dbReference>
<dbReference type="Pfam" id="PF10650">
    <property type="entry name" value="zf-C3H1"/>
    <property type="match status" value="1"/>
</dbReference>
<name>A0A7I4DZX0_PHYPA</name>
<feature type="compositionally biased region" description="Acidic residues" evidence="1">
    <location>
        <begin position="36"/>
        <end position="49"/>
    </location>
</feature>
<organism evidence="3 4">
    <name type="scientific">Physcomitrium patens</name>
    <name type="common">Spreading-leaved earth moss</name>
    <name type="synonym">Physcomitrella patens</name>
    <dbReference type="NCBI Taxonomy" id="3218"/>
    <lineage>
        <taxon>Eukaryota</taxon>
        <taxon>Viridiplantae</taxon>
        <taxon>Streptophyta</taxon>
        <taxon>Embryophyta</taxon>
        <taxon>Bryophyta</taxon>
        <taxon>Bryophytina</taxon>
        <taxon>Bryopsida</taxon>
        <taxon>Funariidae</taxon>
        <taxon>Funariales</taxon>
        <taxon>Funariaceae</taxon>
        <taxon>Physcomitrium</taxon>
    </lineage>
</organism>
<evidence type="ECO:0000259" key="2">
    <source>
        <dbReference type="Pfam" id="PF10650"/>
    </source>
</evidence>
<feature type="region of interest" description="Disordered" evidence="1">
    <location>
        <begin position="649"/>
        <end position="687"/>
    </location>
</feature>
<feature type="region of interest" description="Disordered" evidence="1">
    <location>
        <begin position="317"/>
        <end position="345"/>
    </location>
</feature>
<sequence length="2105" mass="228508">MSDVNQIDVLRARAIASMPSKQKLQPRPVLKQPELEREEGELSSSDDEVSLSSLPTGGGGLPPHNSTVGGCPEVVFQENVRTARNISSSNVVAASSTTNVSIVNKLQLLSGLSASAPSLGSMKSPVEVGQENSGVSSHKPDQPPQADVDKVRSAGGVAVISEKELISARPVLHSSPKQLSVAAPVFRPAHNSSLNKLPLSHGKKCARPGDVVHVPNGTTGLSFISPHRPFSPPFAASHRSFSHLSGPRPQPVPFPADRTEADEFLAGLNLPGSNGSNANLIINFDDSDSEGEQLIAKSAQVQSRSSVDQAVPACAKTTSLTQTPPNKNSDARSRVERTDGMSHSKKTTFSIKAGPMARPASVSKLSPRTDEQIENLRLLIARKENEMQRNRFSQLPESRIRAATGASVQGDSTQTPRTNKIVGNKLAVKSANKTQLKKKAGPANAAFIDLGTSTVQASVAELGERSTRKVGDPVSIVKTSDHQVSTGPSDEITANQQAEASIVRVKESVTPNLGAIGEVRNLTPGVDRVSIAASTPAGPSPTVVSHGTVAATSIELVLSGIKNMESGERKSSEGQVIKSGVTTHRNGGAIQIPSEKSITNKAALNQSVDVSPIGTPELPGRNGAANSPVVVGELHLESSYLDQAMSSSLKRPRLSLEDSTEQQKDHQLDRSSNIQFPPLTNPSSGSVKHLDYAVSRVANQSVAIEDKLCWKRQKIDEYSQHAHVTEIAAGKSPHFSSPAKQMLRPQSCPPGPSTIGQVEDWRGESRSNGPQNLSVSASDVHVDGQKHLRSQNHCTQNGDVSSGTADMSSVSILNVGSGLVQPSTSARFKNSLVRDSQLIPNGGNIPSSTELEVVLRMHEGGLSCGWLQPLHDLSNADIVTTADAAGFQVMNIDRIKMLPPAFTSSLVVPGEVPDKILSQNNQETVPASEVPGGRNPSPSFQQYDAARHHLEHFSMHNNFSGGSASFSLEKLREEEDIVDKDLEEAQVVRRQCEIRERELRKAYRDAQIALSAADTRCEALRRRQKFLSVQVQNAELHIPQQPSSSIHSGSLVPYDNSVAPRTDGLSPAYPSIAWGSAKPSIEQETDHHMNTLGNVASVQQAGTRNQSSARVDRQNFKKSSSSADTEILEESIDKTIPRGIQLSVGHAPSTQEVALGDKNIHMDVDEAPDFTFCAEGEVSASINSGIAASSQKQKSEGEIGTLMPSTGGCQDALGLNNLVYSREYSHEDHVLRDRSTAIHKNQAPFTSTSSPQLHASRADTAVDKKQIDVLRTVSPYLKDHKALLCQGETRTVFGNDQTSLDTLEQEPFQNGGEIIRSSSSSMRKPTSTDEDPFVISKSPGQDLSIPNALGNGTEGSLANLTDQDMNIVGLDSSEMLPADPRSTSSLNCEIMTTKHNRQDDVGRKHQSEMSADTGLKIRPRSGKYIFGLRALAENFEMQQLDPEHEETSNNSEQTIRSSLKDLTAEGWTRGSIRSGKHQSRSSVQAKVSEISGDKGDCASRTSDSSEGESRSLRGEEGRQEVMENGKDEVCLGLPRSANSAENHPYVLASEGDLLVGVDSSHGLMDVVQDDQPEDLDIKQLPSTVLSIGFIGLGTGSNSSLCLGYNHVATDKRSDDSFRVATYESPLIMFRFYRMCAEFQTAWHKCVKSQTWSHMLDPCKPLCIFEHRGKCNDDSCPWQHVADYTLDEARLLSQLSKYFKSGEEVEEQELSSEAVSFSLKEIRGGTSKSVGSLISNKSLLPRTLTWSRGTLAPSYKIGAYLVSQDEGFIPRVRCLLSYQYRLIPFTSCALSSAIRRPIHLDMPFLPTNFSNVDSQMTTADASGWRYTGDRSLAAIEKHVDKEPEDIEAWLELALTRIDFDLHCTDIDAYNEALCVLSRALEANPTVATLWVVYIGLFYQGKSEIGEDDLFFHAIQNSKGSYELLLLYINSRTTLSDRLRAYEVALEALVDVGDRRQDQSAYILDVIIQMLDFMCVAKVTHQLHTWAENFANPSTSTASLLVCLTPEDRCIMMVACAYAIAFGQLSQHFLIHSGCKQQMPWDIDWSRCSHVQKDSKDLVLKVMEAGMRCVAVFSQEECEQVMAVNYLKCLALYNAPEAALRIGKAYS</sequence>
<feature type="domain" description="Putative zinc-finger" evidence="2">
    <location>
        <begin position="1661"/>
        <end position="1680"/>
    </location>
</feature>
<feature type="region of interest" description="Disordered" evidence="1">
    <location>
        <begin position="1467"/>
        <end position="1524"/>
    </location>
</feature>
<feature type="compositionally biased region" description="Basic and acidic residues" evidence="1">
    <location>
        <begin position="1507"/>
        <end position="1524"/>
    </location>
</feature>
<dbReference type="Proteomes" id="UP000006727">
    <property type="component" value="Chromosome 6"/>
</dbReference>
<gene>
    <name evidence="3" type="primary">LOC112283573</name>
</gene>
<dbReference type="PANTHER" id="PTHR21563">
    <property type="entry name" value="ZINC FINGER C3H1 DOMAIN-CONTAINING PROTEIN"/>
    <property type="match status" value="1"/>
</dbReference>
<reference evidence="3 4" key="2">
    <citation type="journal article" date="2018" name="Plant J.">
        <title>The Physcomitrella patens chromosome-scale assembly reveals moss genome structure and evolution.</title>
        <authorList>
            <person name="Lang D."/>
            <person name="Ullrich K.K."/>
            <person name="Murat F."/>
            <person name="Fuchs J."/>
            <person name="Jenkins J."/>
            <person name="Haas F.B."/>
            <person name="Piednoel M."/>
            <person name="Gundlach H."/>
            <person name="Van Bel M."/>
            <person name="Meyberg R."/>
            <person name="Vives C."/>
            <person name="Morata J."/>
            <person name="Symeonidi A."/>
            <person name="Hiss M."/>
            <person name="Muchero W."/>
            <person name="Kamisugi Y."/>
            <person name="Saleh O."/>
            <person name="Blanc G."/>
            <person name="Decker E.L."/>
            <person name="van Gessel N."/>
            <person name="Grimwood J."/>
            <person name="Hayes R.D."/>
            <person name="Graham S.W."/>
            <person name="Gunter L.E."/>
            <person name="McDaniel S.F."/>
            <person name="Hoernstein S.N.W."/>
            <person name="Larsson A."/>
            <person name="Li F.W."/>
            <person name="Perroud P.F."/>
            <person name="Phillips J."/>
            <person name="Ranjan P."/>
            <person name="Rokshar D.S."/>
            <person name="Rothfels C.J."/>
            <person name="Schneider L."/>
            <person name="Shu S."/>
            <person name="Stevenson D.W."/>
            <person name="Thummler F."/>
            <person name="Tillich M."/>
            <person name="Villarreal Aguilar J.C."/>
            <person name="Widiez T."/>
            <person name="Wong G.K."/>
            <person name="Wymore A."/>
            <person name="Zhang Y."/>
            <person name="Zimmer A.D."/>
            <person name="Quatrano R.S."/>
            <person name="Mayer K.F.X."/>
            <person name="Goodstein D."/>
            <person name="Casacuberta J.M."/>
            <person name="Vandepoele K."/>
            <person name="Reski R."/>
            <person name="Cuming A.C."/>
            <person name="Tuskan G.A."/>
            <person name="Maumus F."/>
            <person name="Salse J."/>
            <person name="Schmutz J."/>
            <person name="Rensing S.A."/>
        </authorList>
    </citation>
    <scope>NUCLEOTIDE SEQUENCE [LARGE SCALE GENOMIC DNA]</scope>
    <source>
        <strain evidence="3 4">cv. Gransden 2004</strain>
    </source>
</reference>
<proteinExistence type="predicted"/>
<feature type="compositionally biased region" description="Polar residues" evidence="1">
    <location>
        <begin position="317"/>
        <end position="328"/>
    </location>
</feature>
<evidence type="ECO:0000256" key="1">
    <source>
        <dbReference type="SAM" id="MobiDB-lite"/>
    </source>
</evidence>
<feature type="region of interest" description="Disordered" evidence="1">
    <location>
        <begin position="17"/>
        <end position="70"/>
    </location>
</feature>
<feature type="compositionally biased region" description="Polar residues" evidence="1">
    <location>
        <begin position="791"/>
        <end position="805"/>
    </location>
</feature>
<protein>
    <recommendedName>
        <fullName evidence="2">Putative zinc-finger domain-containing protein</fullName>
    </recommendedName>
</protein>
<feature type="compositionally biased region" description="Basic and acidic residues" evidence="1">
    <location>
        <begin position="329"/>
        <end position="342"/>
    </location>
</feature>
<feature type="region of interest" description="Disordered" evidence="1">
    <location>
        <begin position="732"/>
        <end position="805"/>
    </location>
</feature>
<dbReference type="InterPro" id="IPR039278">
    <property type="entry name" value="Red1"/>
</dbReference>
<dbReference type="InterPro" id="IPR019607">
    <property type="entry name" value="Putative_zinc-finger_domain"/>
</dbReference>
<feature type="region of interest" description="Disordered" evidence="1">
    <location>
        <begin position="117"/>
        <end position="150"/>
    </location>
</feature>
<reference evidence="3" key="3">
    <citation type="submission" date="2020-12" db="UniProtKB">
        <authorList>
            <consortium name="EnsemblPlants"/>
        </authorList>
    </citation>
    <scope>IDENTIFICATION</scope>
</reference>
<feature type="compositionally biased region" description="Polar residues" evidence="1">
    <location>
        <begin position="766"/>
        <end position="777"/>
    </location>
</feature>